<evidence type="ECO:0000256" key="4">
    <source>
        <dbReference type="ARBA" id="ARBA00022679"/>
    </source>
</evidence>
<dbReference type="InterPro" id="IPR008189">
    <property type="entry name" value="rRNA_ssu_MeTfrase_I"/>
</dbReference>
<dbReference type="NCBIfam" id="TIGR00096">
    <property type="entry name" value="16S rRNA (cytidine(1402)-2'-O)-methyltransferase"/>
    <property type="match status" value="1"/>
</dbReference>
<dbReference type="InterPro" id="IPR018063">
    <property type="entry name" value="SAM_MeTrfase_RsmI_CS"/>
</dbReference>
<evidence type="ECO:0000256" key="3">
    <source>
        <dbReference type="ARBA" id="ARBA00022603"/>
    </source>
</evidence>
<evidence type="ECO:0000259" key="7">
    <source>
        <dbReference type="Pfam" id="PF00590"/>
    </source>
</evidence>
<gene>
    <name evidence="6 8" type="primary">rsmI</name>
    <name evidence="8" type="ORF">DDY47_00335</name>
</gene>
<dbReference type="FunFam" id="3.30.950.10:FF:000002">
    <property type="entry name" value="Ribosomal RNA small subunit methyltransferase I"/>
    <property type="match status" value="1"/>
</dbReference>
<reference evidence="8 9" key="1">
    <citation type="journal article" date="2018" name="Nat. Biotechnol.">
        <title>A standardized bacterial taxonomy based on genome phylogeny substantially revises the tree of life.</title>
        <authorList>
            <person name="Parks D.H."/>
            <person name="Chuvochina M."/>
            <person name="Waite D.W."/>
            <person name="Rinke C."/>
            <person name="Skarshewski A."/>
            <person name="Chaumeil P.A."/>
            <person name="Hugenholtz P."/>
        </authorList>
    </citation>
    <scope>NUCLEOTIDE SEQUENCE [LARGE SCALE GENOMIC DNA]</scope>
    <source>
        <strain evidence="8">UBA12146</strain>
    </source>
</reference>
<dbReference type="AlphaFoldDB" id="A0A354G2Y3"/>
<name>A0A354G2Y3_UNCKA</name>
<dbReference type="SUPFAM" id="SSF53790">
    <property type="entry name" value="Tetrapyrrole methylase"/>
    <property type="match status" value="1"/>
</dbReference>
<dbReference type="InterPro" id="IPR014776">
    <property type="entry name" value="4pyrrole_Mease_sub2"/>
</dbReference>
<feature type="domain" description="Tetrapyrrole methylase" evidence="7">
    <location>
        <begin position="7"/>
        <end position="206"/>
    </location>
</feature>
<keyword evidence="2 6" id="KW-0698">rRNA processing</keyword>
<keyword evidence="1 6" id="KW-0963">Cytoplasm</keyword>
<proteinExistence type="inferred from homology"/>
<dbReference type="GO" id="GO:0070677">
    <property type="term" value="F:rRNA (cytosine-2'-O-)-methyltransferase activity"/>
    <property type="evidence" value="ECO:0007669"/>
    <property type="project" value="UniProtKB-UniRule"/>
</dbReference>
<evidence type="ECO:0000313" key="9">
    <source>
        <dbReference type="Proteomes" id="UP000261706"/>
    </source>
</evidence>
<evidence type="ECO:0000256" key="5">
    <source>
        <dbReference type="ARBA" id="ARBA00022691"/>
    </source>
</evidence>
<evidence type="ECO:0000256" key="2">
    <source>
        <dbReference type="ARBA" id="ARBA00022552"/>
    </source>
</evidence>
<dbReference type="InterPro" id="IPR000878">
    <property type="entry name" value="4pyrrol_Mease"/>
</dbReference>
<comment type="similarity">
    <text evidence="6">Belongs to the methyltransferase superfamily. RsmI family.</text>
</comment>
<dbReference type="PANTHER" id="PTHR46111">
    <property type="entry name" value="RIBOSOMAL RNA SMALL SUBUNIT METHYLTRANSFERASE I"/>
    <property type="match status" value="1"/>
</dbReference>
<dbReference type="Proteomes" id="UP000261706">
    <property type="component" value="Unassembled WGS sequence"/>
</dbReference>
<dbReference type="InterPro" id="IPR035996">
    <property type="entry name" value="4pyrrol_Methylase_sf"/>
</dbReference>
<comment type="subcellular location">
    <subcellularLocation>
        <location evidence="6">Cytoplasm</location>
    </subcellularLocation>
</comment>
<dbReference type="Gene3D" id="3.30.950.10">
    <property type="entry name" value="Methyltransferase, Cobalt-precorrin-4 Transmethylase, Domain 2"/>
    <property type="match status" value="1"/>
</dbReference>
<dbReference type="EMBL" id="DNVO01000004">
    <property type="protein sequence ID" value="HBI35371.1"/>
    <property type="molecule type" value="Genomic_DNA"/>
</dbReference>
<dbReference type="Gene3D" id="3.40.1010.10">
    <property type="entry name" value="Cobalt-precorrin-4 Transmethylase, Domain 1"/>
    <property type="match status" value="1"/>
</dbReference>
<dbReference type="PANTHER" id="PTHR46111:SF1">
    <property type="entry name" value="RIBOSOMAL RNA SMALL SUBUNIT METHYLTRANSFERASE I"/>
    <property type="match status" value="1"/>
</dbReference>
<dbReference type="PROSITE" id="PS01296">
    <property type="entry name" value="RSMI"/>
    <property type="match status" value="1"/>
</dbReference>
<organism evidence="8 9">
    <name type="scientific">candidate division WWE3 bacterium</name>
    <dbReference type="NCBI Taxonomy" id="2053526"/>
    <lineage>
        <taxon>Bacteria</taxon>
        <taxon>Katanobacteria</taxon>
    </lineage>
</organism>
<dbReference type="CDD" id="cd11648">
    <property type="entry name" value="RsmI"/>
    <property type="match status" value="1"/>
</dbReference>
<dbReference type="Pfam" id="PF00590">
    <property type="entry name" value="TP_methylase"/>
    <property type="match status" value="1"/>
</dbReference>
<evidence type="ECO:0000256" key="6">
    <source>
        <dbReference type="HAMAP-Rule" id="MF_01877"/>
    </source>
</evidence>
<comment type="catalytic activity">
    <reaction evidence="6">
        <text>cytidine(1402) in 16S rRNA + S-adenosyl-L-methionine = 2'-O-methylcytidine(1402) in 16S rRNA + S-adenosyl-L-homocysteine + H(+)</text>
        <dbReference type="Rhea" id="RHEA:42924"/>
        <dbReference type="Rhea" id="RHEA-COMP:10285"/>
        <dbReference type="Rhea" id="RHEA-COMP:10286"/>
        <dbReference type="ChEBI" id="CHEBI:15378"/>
        <dbReference type="ChEBI" id="CHEBI:57856"/>
        <dbReference type="ChEBI" id="CHEBI:59789"/>
        <dbReference type="ChEBI" id="CHEBI:74495"/>
        <dbReference type="ChEBI" id="CHEBI:82748"/>
        <dbReference type="EC" id="2.1.1.198"/>
    </reaction>
</comment>
<dbReference type="GO" id="GO:0005737">
    <property type="term" value="C:cytoplasm"/>
    <property type="evidence" value="ECO:0007669"/>
    <property type="project" value="UniProtKB-SubCell"/>
</dbReference>
<comment type="caution">
    <text evidence="8">The sequence shown here is derived from an EMBL/GenBank/DDBJ whole genome shotgun (WGS) entry which is preliminary data.</text>
</comment>
<keyword evidence="3 6" id="KW-0489">Methyltransferase</keyword>
<keyword evidence="4 6" id="KW-0808">Transferase</keyword>
<accession>A0A354G2Y3</accession>
<comment type="function">
    <text evidence="6">Catalyzes the 2'-O-methylation of the ribose of cytidine 1402 (C1402) in 16S rRNA.</text>
</comment>
<evidence type="ECO:0000313" key="8">
    <source>
        <dbReference type="EMBL" id="HBI35371.1"/>
    </source>
</evidence>
<dbReference type="HAMAP" id="MF_01877">
    <property type="entry name" value="16SrRNA_methyltr_I"/>
    <property type="match status" value="1"/>
</dbReference>
<dbReference type="EC" id="2.1.1.198" evidence="6"/>
<keyword evidence="5 6" id="KW-0949">S-adenosyl-L-methionine</keyword>
<evidence type="ECO:0000256" key="1">
    <source>
        <dbReference type="ARBA" id="ARBA00022490"/>
    </source>
</evidence>
<protein>
    <recommendedName>
        <fullName evidence="6">Ribosomal RNA small subunit methyltransferase I</fullName>
        <ecNumber evidence="6">2.1.1.198</ecNumber>
    </recommendedName>
    <alternativeName>
        <fullName evidence="6">16S rRNA 2'-O-ribose C1402 methyltransferase</fullName>
    </alternativeName>
    <alternativeName>
        <fullName evidence="6">rRNA (cytidine-2'-O-)-methyltransferase RsmI</fullName>
    </alternativeName>
</protein>
<sequence length="228" mass="25710">MFMSKPKLYIVSTPIGNMADITFRAIEVLKAVDMILSEDTRETDKLLKKYGFSKPQISYRDQNHIRVIEQIKNMLGSGKSLALVSDSGTPLISDPGFKLVRDLIEENIEIESVPGPSAVTAALSVSGLPTDKFLFVGFLPKTEIQKEKFFEKYADIDATLIFYESPFRLSTSMQIAQKVLGHRQACVCNDITKMYEEVVRGSLTELSNHYLQKKIKGEFVVLIAKRDY</sequence>
<dbReference type="InterPro" id="IPR014777">
    <property type="entry name" value="4pyrrole_Mease_sub1"/>
</dbReference>
<dbReference type="PIRSF" id="PIRSF005917">
    <property type="entry name" value="MTase_YraL"/>
    <property type="match status" value="1"/>
</dbReference>